<protein>
    <recommendedName>
        <fullName evidence="3">DUF1269 domain-containing protein</fullName>
    </recommendedName>
</protein>
<gene>
    <name evidence="1" type="ORF">D7I44_05580</name>
</gene>
<proteinExistence type="predicted"/>
<dbReference type="RefSeq" id="WP_120788580.1">
    <property type="nucleotide sequence ID" value="NZ_CP032624.1"/>
</dbReference>
<organism evidence="1 2">
    <name type="scientific">Gryllotalpicola protaetiae</name>
    <dbReference type="NCBI Taxonomy" id="2419771"/>
    <lineage>
        <taxon>Bacteria</taxon>
        <taxon>Bacillati</taxon>
        <taxon>Actinomycetota</taxon>
        <taxon>Actinomycetes</taxon>
        <taxon>Micrococcales</taxon>
        <taxon>Microbacteriaceae</taxon>
        <taxon>Gryllotalpicola</taxon>
    </lineage>
</organism>
<evidence type="ECO:0000313" key="2">
    <source>
        <dbReference type="Proteomes" id="UP000275069"/>
    </source>
</evidence>
<dbReference type="Proteomes" id="UP000275069">
    <property type="component" value="Chromosome"/>
</dbReference>
<accession>A0A387BK82</accession>
<reference evidence="1 2" key="1">
    <citation type="submission" date="2018-09" db="EMBL/GenBank/DDBJ databases">
        <title>Genome sequencing of strain 2DFW10M-5.</title>
        <authorList>
            <person name="Heo J."/>
            <person name="Kim S.-J."/>
            <person name="Kwon S.-W."/>
        </authorList>
    </citation>
    <scope>NUCLEOTIDE SEQUENCE [LARGE SCALE GENOMIC DNA]</scope>
    <source>
        <strain evidence="1 2">2DFW10M-5</strain>
    </source>
</reference>
<dbReference type="EMBL" id="CP032624">
    <property type="protein sequence ID" value="AYG03048.1"/>
    <property type="molecule type" value="Genomic_DNA"/>
</dbReference>
<evidence type="ECO:0008006" key="3">
    <source>
        <dbReference type="Google" id="ProtNLM"/>
    </source>
</evidence>
<dbReference type="AlphaFoldDB" id="A0A387BK82"/>
<sequence>MTESSFSGPIDYLVFAFPPGAAVDAGLARLLEAVDRGQIEVLDLEVIRRGPDGSGIRQRLGELGLGGDIDLSVFDGAESGILDEEDLATIAAGIDPDGFALALVYLEHSLDATAQAWGTVGGVPLLEGGIDPLELADAVDAIAPAPVTSTEED</sequence>
<name>A0A387BK82_9MICO</name>
<dbReference type="KEGG" id="gry:D7I44_05580"/>
<keyword evidence="2" id="KW-1185">Reference proteome</keyword>
<evidence type="ECO:0000313" key="1">
    <source>
        <dbReference type="EMBL" id="AYG03048.1"/>
    </source>
</evidence>
<dbReference type="OrthoDB" id="1779644at2"/>